<dbReference type="InterPro" id="IPR002513">
    <property type="entry name" value="Tn3_Tnp_DDE_dom"/>
</dbReference>
<evidence type="ECO:0000313" key="7">
    <source>
        <dbReference type="EMBL" id="HAB3459161.1"/>
    </source>
</evidence>
<evidence type="ECO:0000259" key="5">
    <source>
        <dbReference type="Pfam" id="PF01526"/>
    </source>
</evidence>
<reference evidence="7" key="2">
    <citation type="submission" date="2019-02" db="EMBL/GenBank/DDBJ databases">
        <authorList>
            <consortium name="NCBI Pathogen Detection Project"/>
        </authorList>
    </citation>
    <scope>NUCLEOTIDE SEQUENCE</scope>
    <source>
        <strain evidence="7">ILBSalm5516467</strain>
    </source>
</reference>
<dbReference type="GO" id="GO:0003677">
    <property type="term" value="F:DNA binding"/>
    <property type="evidence" value="ECO:0007669"/>
    <property type="project" value="UniProtKB-KW"/>
</dbReference>
<dbReference type="InterPro" id="IPR025296">
    <property type="entry name" value="DUF4158"/>
</dbReference>
<reference evidence="7" key="1">
    <citation type="journal article" date="2018" name="Genome Biol.">
        <title>SKESA: strategic k-mer extension for scrupulous assemblies.</title>
        <authorList>
            <person name="Souvorov A."/>
            <person name="Agarwala R."/>
            <person name="Lipman D.J."/>
        </authorList>
    </citation>
    <scope>NUCLEOTIDE SEQUENCE</scope>
    <source>
        <strain evidence="7">ILBSalm5516467</strain>
    </source>
</reference>
<dbReference type="GO" id="GO:0006313">
    <property type="term" value="P:DNA transposition"/>
    <property type="evidence" value="ECO:0007669"/>
    <property type="project" value="InterPro"/>
</dbReference>
<dbReference type="AlphaFoldDB" id="A0A6Y0UJI9"/>
<evidence type="ECO:0000256" key="2">
    <source>
        <dbReference type="ARBA" id="ARBA00022578"/>
    </source>
</evidence>
<gene>
    <name evidence="7" type="ORF">GJG76_23065</name>
</gene>
<sequence>MASKNKLLSILSGAEQEALYGLPDFDDAQRLVFLALDESELALACSRRGIHAQIYCIIQIAYFKAKHLFFRFGWDDVPDDCSFVLSRYFPGESLPEKLPYKHERYAQREKICALYGYRPWSSALSSALEQQAAHIVHRDITPGYVATELIIWLNAHKIIRPGYTTLQEMVSRALSDERQRLGHILMEGLDDATIDGLKKLTERDDTLSRLAILRQDARDFGWRQMVREREKRAILEPLHRKACAILPELNISQQNMLYYASLANFYTVYDLRELKPDQTRLYLLCYAWVRYRQFSDNLVDAMFFHMKQLEDESRRVAKKLLADVQEKHRRETSKIGRLLSLYVDDSVPDPTTFGEVRRRAWKIMPRETLKTTAQRMSVKPVSELALQWQAVDGMTALIRRHLRPLFLSLDLTSVVRDSPWAEALRWLRLVFSKKQTLSQRPLAECPQDTLPKRLRPYLLEFGEDGEPTALNPGRYEFWLYRQIRKRFQAGEFHLNDSLRHRHLSDELVPEGEQAAVLAEMKIPFLQRPIKSQLKMLESELHRQWKAFNRELKQGKLKHLEYDKETQKLTWHKSVVSRHKTQEKRFYEQLPFCDVTDVFRFVNGQCRFLHAMKPLQPRYAKKNADADSLMAVIVAQAMNHGNHVMARTSDIPFHVLETTYEQYLRMASLVTANDCITDAIKALSIFPHYSFDPETLYGAVDGQKFGVERPTVKARHSRKYFGRGKGMVAYTLLCNHIPIYGYLIGTNDYEAHHVFDIWYRNTSEVKPTAITGDMHSINKANFAILHWFGLRFEPHFTDLNRQLQELHCTRDPSVYKKCLIQPAGQIDRDLIIREKSNLDRIVATLGLKEMTQGTLVRKLCTYTTTNPTRQAVFEYDRLVRSIYTLKYLRDPQLERNIRRSQNRIESYHQLRAAVAKVGGKKELTGKNDIETDISNQCGRLISNAIIYYNSAILSRLLERLEAEGNAKSIEALGRISPVAWQHILLNGHYTFQSSNEIIDLDALVAGLKLG</sequence>
<proteinExistence type="inferred from homology"/>
<keyword evidence="4" id="KW-0233">DNA recombination</keyword>
<dbReference type="GO" id="GO:0004803">
    <property type="term" value="F:transposase activity"/>
    <property type="evidence" value="ECO:0007669"/>
    <property type="project" value="InterPro"/>
</dbReference>
<organism evidence="7">
    <name type="scientific">Salmonella enteritidis</name>
    <dbReference type="NCBI Taxonomy" id="149539"/>
    <lineage>
        <taxon>Bacteria</taxon>
        <taxon>Pseudomonadati</taxon>
        <taxon>Pseudomonadota</taxon>
        <taxon>Gammaproteobacteria</taxon>
        <taxon>Enterobacterales</taxon>
        <taxon>Enterobacteriaceae</taxon>
        <taxon>Salmonella</taxon>
    </lineage>
</organism>
<comment type="similarity">
    <text evidence="1">Belongs to the transposase 7 family.</text>
</comment>
<dbReference type="Pfam" id="PF01526">
    <property type="entry name" value="DDE_Tnp_Tn3"/>
    <property type="match status" value="1"/>
</dbReference>
<keyword evidence="2" id="KW-0815">Transposition</keyword>
<evidence type="ECO:0000256" key="4">
    <source>
        <dbReference type="ARBA" id="ARBA00023172"/>
    </source>
</evidence>
<evidence type="ECO:0000256" key="1">
    <source>
        <dbReference type="ARBA" id="ARBA00009402"/>
    </source>
</evidence>
<dbReference type="Pfam" id="PF13700">
    <property type="entry name" value="DUF4158"/>
    <property type="match status" value="1"/>
</dbReference>
<name>A0A6Y0UJI9_SALEN</name>
<dbReference type="InterPro" id="IPR047653">
    <property type="entry name" value="Tn3-like_transpos"/>
</dbReference>
<keyword evidence="3" id="KW-0238">DNA-binding</keyword>
<comment type="caution">
    <text evidence="7">The sequence shown here is derived from an EMBL/GenBank/DDBJ whole genome shotgun (WGS) entry which is preliminary data.</text>
</comment>
<dbReference type="EMBL" id="DAAGKT010000026">
    <property type="protein sequence ID" value="HAB3459161.1"/>
    <property type="molecule type" value="Genomic_DNA"/>
</dbReference>
<dbReference type="NCBIfam" id="NF033527">
    <property type="entry name" value="transpos_Tn3"/>
    <property type="match status" value="1"/>
</dbReference>
<feature type="domain" description="Tn3 transposase DDE" evidence="5">
    <location>
        <begin position="596"/>
        <end position="988"/>
    </location>
</feature>
<feature type="domain" description="DUF4158" evidence="6">
    <location>
        <begin position="10"/>
        <end position="173"/>
    </location>
</feature>
<evidence type="ECO:0000256" key="3">
    <source>
        <dbReference type="ARBA" id="ARBA00023125"/>
    </source>
</evidence>
<evidence type="ECO:0000259" key="6">
    <source>
        <dbReference type="Pfam" id="PF13700"/>
    </source>
</evidence>
<accession>A0A6Y0UJI9</accession>
<protein>
    <submittedName>
        <fullName evidence="7">Tn3 family transposase</fullName>
    </submittedName>
</protein>